<evidence type="ECO:0000313" key="3">
    <source>
        <dbReference type="Proteomes" id="UP000585474"/>
    </source>
</evidence>
<evidence type="ECO:0000313" key="2">
    <source>
        <dbReference type="EMBL" id="GFY82575.1"/>
    </source>
</evidence>
<keyword evidence="3" id="KW-1185">Reference proteome</keyword>
<dbReference type="GO" id="GO:0010150">
    <property type="term" value="P:leaf senescence"/>
    <property type="evidence" value="ECO:0007669"/>
    <property type="project" value="UniProtKB-ARBA"/>
</dbReference>
<dbReference type="Pfam" id="PF04520">
    <property type="entry name" value="Senescence_reg"/>
    <property type="match status" value="1"/>
</dbReference>
<reference evidence="2 3" key="1">
    <citation type="submission" date="2019-07" db="EMBL/GenBank/DDBJ databases">
        <title>De Novo Assembly of kiwifruit Actinidia rufa.</title>
        <authorList>
            <person name="Sugita-Konishi S."/>
            <person name="Sato K."/>
            <person name="Mori E."/>
            <person name="Abe Y."/>
            <person name="Kisaki G."/>
            <person name="Hamano K."/>
            <person name="Suezawa K."/>
            <person name="Otani M."/>
            <person name="Fukuda T."/>
            <person name="Manabe T."/>
            <person name="Gomi K."/>
            <person name="Tabuchi M."/>
            <person name="Akimitsu K."/>
            <person name="Kataoka I."/>
        </authorList>
    </citation>
    <scope>NUCLEOTIDE SEQUENCE [LARGE SCALE GENOMIC DNA]</scope>
    <source>
        <strain evidence="3">cv. Fuchu</strain>
    </source>
</reference>
<comment type="similarity">
    <text evidence="1">Belongs to the senescence regulator S40 family.</text>
</comment>
<dbReference type="EMBL" id="BJWL01000002">
    <property type="protein sequence ID" value="GFY82575.1"/>
    <property type="molecule type" value="Genomic_DNA"/>
</dbReference>
<dbReference type="Proteomes" id="UP000585474">
    <property type="component" value="Unassembled WGS sequence"/>
</dbReference>
<protein>
    <submittedName>
        <fullName evidence="2">Uncharacterized protein</fullName>
    </submittedName>
</protein>
<dbReference type="OrthoDB" id="684536at2759"/>
<dbReference type="InterPro" id="IPR007608">
    <property type="entry name" value="Senescence_reg_S40"/>
</dbReference>
<dbReference type="AlphaFoldDB" id="A0A7J0E875"/>
<proteinExistence type="inferred from homology"/>
<gene>
    <name evidence="2" type="ORF">Acr_02g0008150</name>
</gene>
<comment type="caution">
    <text evidence="2">The sequence shown here is derived from an EMBL/GenBank/DDBJ whole genome shotgun (WGS) entry which is preliminary data.</text>
</comment>
<organism evidence="2 3">
    <name type="scientific">Actinidia rufa</name>
    <dbReference type="NCBI Taxonomy" id="165716"/>
    <lineage>
        <taxon>Eukaryota</taxon>
        <taxon>Viridiplantae</taxon>
        <taxon>Streptophyta</taxon>
        <taxon>Embryophyta</taxon>
        <taxon>Tracheophyta</taxon>
        <taxon>Spermatophyta</taxon>
        <taxon>Magnoliopsida</taxon>
        <taxon>eudicotyledons</taxon>
        <taxon>Gunneridae</taxon>
        <taxon>Pentapetalae</taxon>
        <taxon>asterids</taxon>
        <taxon>Ericales</taxon>
        <taxon>Actinidiaceae</taxon>
        <taxon>Actinidia</taxon>
    </lineage>
</organism>
<accession>A0A7J0E875</accession>
<sequence length="127" mass="13759">MTVLVVPSKVRNGELTALDHGDEDDDEMLSPYEIVARGSAILLKTTFSMLEGVGRVFFIALCETNPNSLQKRFGVQIRCGDPPIPVRGGDKIPSGIGAGIKKISEIGNEDTNLRPRPAPLPSLVYIR</sequence>
<name>A0A7J0E875_9ERIC</name>
<evidence type="ECO:0000256" key="1">
    <source>
        <dbReference type="ARBA" id="ARBA00034773"/>
    </source>
</evidence>